<evidence type="ECO:0000313" key="4">
    <source>
        <dbReference type="Proteomes" id="UP000182719"/>
    </source>
</evidence>
<keyword evidence="2" id="KW-0732">Signal</keyword>
<name>A0A1H7KS56_STIAU</name>
<accession>A0A1H7KS56</accession>
<reference evidence="4" key="1">
    <citation type="submission" date="2016-10" db="EMBL/GenBank/DDBJ databases">
        <authorList>
            <person name="Varghese N."/>
            <person name="Submissions S."/>
        </authorList>
    </citation>
    <scope>NUCLEOTIDE SEQUENCE [LARGE SCALE GENOMIC DNA]</scope>
    <source>
        <strain evidence="4">DSM 17044</strain>
    </source>
</reference>
<gene>
    <name evidence="3" type="ORF">SAMN05444354_1038</name>
</gene>
<dbReference type="InterPro" id="IPR028994">
    <property type="entry name" value="Integrin_alpha_N"/>
</dbReference>
<feature type="chain" id="PRO_5010227529" evidence="2">
    <location>
        <begin position="21"/>
        <end position="203"/>
    </location>
</feature>
<evidence type="ECO:0000256" key="1">
    <source>
        <dbReference type="SAM" id="MobiDB-lite"/>
    </source>
</evidence>
<organism evidence="3 4">
    <name type="scientific">Stigmatella aurantiaca</name>
    <dbReference type="NCBI Taxonomy" id="41"/>
    <lineage>
        <taxon>Bacteria</taxon>
        <taxon>Pseudomonadati</taxon>
        <taxon>Myxococcota</taxon>
        <taxon>Myxococcia</taxon>
        <taxon>Myxococcales</taxon>
        <taxon>Cystobacterineae</taxon>
        <taxon>Archangiaceae</taxon>
        <taxon>Stigmatella</taxon>
    </lineage>
</organism>
<proteinExistence type="predicted"/>
<feature type="region of interest" description="Disordered" evidence="1">
    <location>
        <begin position="184"/>
        <end position="203"/>
    </location>
</feature>
<dbReference type="AlphaFoldDB" id="A0A1H7KS56"/>
<dbReference type="EMBL" id="FOAP01000003">
    <property type="protein sequence ID" value="SEK89588.1"/>
    <property type="molecule type" value="Genomic_DNA"/>
</dbReference>
<evidence type="ECO:0000256" key="2">
    <source>
        <dbReference type="SAM" id="SignalP"/>
    </source>
</evidence>
<protein>
    <submittedName>
        <fullName evidence="3">Uncharacterized protein</fullName>
    </submittedName>
</protein>
<keyword evidence="4" id="KW-1185">Reference proteome</keyword>
<dbReference type="Proteomes" id="UP000182719">
    <property type="component" value="Unassembled WGS sequence"/>
</dbReference>
<evidence type="ECO:0000313" key="3">
    <source>
        <dbReference type="EMBL" id="SEK89588.1"/>
    </source>
</evidence>
<dbReference type="SUPFAM" id="SSF69318">
    <property type="entry name" value="Integrin alpha N-terminal domain"/>
    <property type="match status" value="1"/>
</dbReference>
<dbReference type="RefSeq" id="WP_075005647.1">
    <property type="nucleotide sequence ID" value="NZ_FOAP01000003.1"/>
</dbReference>
<sequence length="203" mass="21415">MKASVPWLLGVCLLAGAAQAGKPRKPNAREQAEVKQTLAGAGEPVLKKTVQVVLKGTGGVLFVPVLDFTAQPPLRLLLLQDGKVLHTLAASEADKAWPILQFQDVAFKDVNGDGFEDVLTLARYMPGVGPKAGKPFNQVAVYLSRGGKSFEPLAKEVSSGLNQPPPAKLAEVLKRLKKISKTRLSLPKTAPAAATHVSASPSP</sequence>
<feature type="signal peptide" evidence="2">
    <location>
        <begin position="1"/>
        <end position="20"/>
    </location>
</feature>
<dbReference type="OrthoDB" id="9772442at2"/>